<reference evidence="1" key="1">
    <citation type="submission" date="2021-02" db="EMBL/GenBank/DDBJ databases">
        <authorList>
            <person name="Nowell W R."/>
        </authorList>
    </citation>
    <scope>NUCLEOTIDE SEQUENCE</scope>
</reference>
<feature type="non-terminal residue" evidence="1">
    <location>
        <position position="1"/>
    </location>
</feature>
<proteinExistence type="predicted"/>
<name>A0A820KEN7_9BILA</name>
<protein>
    <submittedName>
        <fullName evidence="1">Uncharacterized protein</fullName>
    </submittedName>
</protein>
<comment type="caution">
    <text evidence="1">The sequence shown here is derived from an EMBL/GenBank/DDBJ whole genome shotgun (WGS) entry which is preliminary data.</text>
</comment>
<organism evidence="1 2">
    <name type="scientific">Rotaria sordida</name>
    <dbReference type="NCBI Taxonomy" id="392033"/>
    <lineage>
        <taxon>Eukaryota</taxon>
        <taxon>Metazoa</taxon>
        <taxon>Spiralia</taxon>
        <taxon>Gnathifera</taxon>
        <taxon>Rotifera</taxon>
        <taxon>Eurotatoria</taxon>
        <taxon>Bdelloidea</taxon>
        <taxon>Philodinida</taxon>
        <taxon>Philodinidae</taxon>
        <taxon>Rotaria</taxon>
    </lineage>
</organism>
<dbReference type="AlphaFoldDB" id="A0A820KEN7"/>
<feature type="non-terminal residue" evidence="1">
    <location>
        <position position="97"/>
    </location>
</feature>
<dbReference type="EMBL" id="CAJOAX010060852">
    <property type="protein sequence ID" value="CAF4342885.1"/>
    <property type="molecule type" value="Genomic_DNA"/>
</dbReference>
<sequence>FFFLILDCFPWDRDAEAERRTGYPTDETFTFSTTVIVVDDEPLGIQDTEPHDREVLTGLNNTRPTYFILNDEDDHVNEDATLYTNTNDKIIITIVQN</sequence>
<accession>A0A820KEN7</accession>
<evidence type="ECO:0000313" key="1">
    <source>
        <dbReference type="EMBL" id="CAF4342885.1"/>
    </source>
</evidence>
<dbReference type="Proteomes" id="UP000663823">
    <property type="component" value="Unassembled WGS sequence"/>
</dbReference>
<evidence type="ECO:0000313" key="2">
    <source>
        <dbReference type="Proteomes" id="UP000663823"/>
    </source>
</evidence>
<gene>
    <name evidence="1" type="ORF">OTI717_LOCUS43302</name>
</gene>